<dbReference type="SUPFAM" id="SSF56801">
    <property type="entry name" value="Acetyl-CoA synthetase-like"/>
    <property type="match status" value="1"/>
</dbReference>
<organism evidence="5 6">
    <name type="scientific">Paenactinomyces guangxiensis</name>
    <dbReference type="NCBI Taxonomy" id="1490290"/>
    <lineage>
        <taxon>Bacteria</taxon>
        <taxon>Bacillati</taxon>
        <taxon>Bacillota</taxon>
        <taxon>Bacilli</taxon>
        <taxon>Bacillales</taxon>
        <taxon>Thermoactinomycetaceae</taxon>
        <taxon>Paenactinomyces</taxon>
    </lineage>
</organism>
<dbReference type="Pfam" id="PF00501">
    <property type="entry name" value="AMP-binding"/>
    <property type="match status" value="1"/>
</dbReference>
<dbReference type="InterPro" id="IPR042099">
    <property type="entry name" value="ANL_N_sf"/>
</dbReference>
<dbReference type="PROSITE" id="PS00455">
    <property type="entry name" value="AMP_BINDING"/>
    <property type="match status" value="1"/>
</dbReference>
<dbReference type="Gene3D" id="3.30.300.30">
    <property type="match status" value="1"/>
</dbReference>
<evidence type="ECO:0000256" key="2">
    <source>
        <dbReference type="ARBA" id="ARBA00022598"/>
    </source>
</evidence>
<evidence type="ECO:0000313" key="6">
    <source>
        <dbReference type="Proteomes" id="UP000535491"/>
    </source>
</evidence>
<dbReference type="FunFam" id="3.30.300.30:FF:000008">
    <property type="entry name" value="2,3-dihydroxybenzoate-AMP ligase"/>
    <property type="match status" value="1"/>
</dbReference>
<evidence type="ECO:0000259" key="3">
    <source>
        <dbReference type="Pfam" id="PF00501"/>
    </source>
</evidence>
<evidence type="ECO:0000313" key="5">
    <source>
        <dbReference type="EMBL" id="MBA4496025.1"/>
    </source>
</evidence>
<feature type="domain" description="AMP-binding enzyme C-terminal" evidence="4">
    <location>
        <begin position="417"/>
        <end position="492"/>
    </location>
</feature>
<name>A0A7W2A9R9_9BACL</name>
<dbReference type="RefSeq" id="WP_181754069.1">
    <property type="nucleotide sequence ID" value="NZ_JACEIQ010000022.1"/>
</dbReference>
<dbReference type="Proteomes" id="UP000535491">
    <property type="component" value="Unassembled WGS sequence"/>
</dbReference>
<feature type="domain" description="AMP-dependent synthetase/ligase" evidence="3">
    <location>
        <begin position="11"/>
        <end position="367"/>
    </location>
</feature>
<dbReference type="InterPro" id="IPR025110">
    <property type="entry name" value="AMP-bd_C"/>
</dbReference>
<reference evidence="5 6" key="1">
    <citation type="submission" date="2020-07" db="EMBL/GenBank/DDBJ databases">
        <authorList>
            <person name="Feng H."/>
        </authorList>
    </citation>
    <scope>NUCLEOTIDE SEQUENCE [LARGE SCALE GENOMIC DNA]</scope>
    <source>
        <strain evidence="6">s-10</strain>
    </source>
</reference>
<dbReference type="NCBIfam" id="NF004837">
    <property type="entry name" value="PRK06187.1"/>
    <property type="match status" value="1"/>
</dbReference>
<dbReference type="InterPro" id="IPR020845">
    <property type="entry name" value="AMP-binding_CS"/>
</dbReference>
<dbReference type="InterPro" id="IPR000873">
    <property type="entry name" value="AMP-dep_synth/lig_dom"/>
</dbReference>
<dbReference type="GO" id="GO:0006631">
    <property type="term" value="P:fatty acid metabolic process"/>
    <property type="evidence" value="ECO:0007669"/>
    <property type="project" value="TreeGrafter"/>
</dbReference>
<sequence>MKINIGQLLTKRAEYSPYVEAAVDAYSRCNFQQFNQQVNQLVEWFKEHQVEAGDRVAILCKNSTSLVTIFFAAAKLGAITLPINWRLKVDELAYILTDSEAKILFYDEQFSDEVNHLRGFDFLRYFVQVGNSPGTDIPFSSIFSDRQAAEPEIVAGGEDPAVIMYTSGTTGKPKGAMISHENLWSAGVGILHSLDWRAVDRFLCVAPIFHIGGFMPVITSVIRGNTVVYMHEFHPVYIWQLIEEEKITQMMSVPAMLKFMLETPDWLSRDINSLRYIICGASTVPPELIRQYHSYGVQVVQVYGSTECTGPATFWLHEMGLDKCDTMGKPMVHTKIRIVDPETGEDLPAGKIGEIVCKGPQIFTGYWNRPEETESCLIDGWYYTGDLGKLDEDGFVTVIDRYKDMIISGGENIYSAEVEAVIQNIEGVVEVAVIGVPNEIWGEVPRAYVVKKPDSNLTKEDIIRVCREKIAHFKSAKEVRFISALPRNSVGKVMKHVLRKRAEVE</sequence>
<protein>
    <submittedName>
        <fullName evidence="5">Long-chain-fatty-acid--CoA ligase</fullName>
    </submittedName>
</protein>
<comment type="caution">
    <text evidence="5">The sequence shown here is derived from an EMBL/GenBank/DDBJ whole genome shotgun (WGS) entry which is preliminary data.</text>
</comment>
<dbReference type="PANTHER" id="PTHR43201">
    <property type="entry name" value="ACYL-COA SYNTHETASE"/>
    <property type="match status" value="1"/>
</dbReference>
<keyword evidence="2 5" id="KW-0436">Ligase</keyword>
<comment type="similarity">
    <text evidence="1">Belongs to the ATP-dependent AMP-binding enzyme family.</text>
</comment>
<keyword evidence="6" id="KW-1185">Reference proteome</keyword>
<dbReference type="PANTHER" id="PTHR43201:SF5">
    <property type="entry name" value="MEDIUM-CHAIN ACYL-COA LIGASE ACSF2, MITOCHONDRIAL"/>
    <property type="match status" value="1"/>
</dbReference>
<dbReference type="Gene3D" id="3.40.50.12780">
    <property type="entry name" value="N-terminal domain of ligase-like"/>
    <property type="match status" value="1"/>
</dbReference>
<dbReference type="InterPro" id="IPR045851">
    <property type="entry name" value="AMP-bd_C_sf"/>
</dbReference>
<dbReference type="Pfam" id="PF13193">
    <property type="entry name" value="AMP-binding_C"/>
    <property type="match status" value="1"/>
</dbReference>
<dbReference type="AlphaFoldDB" id="A0A7W2A9R9"/>
<dbReference type="InterPro" id="IPR020459">
    <property type="entry name" value="AMP-binding"/>
</dbReference>
<dbReference type="GO" id="GO:0031956">
    <property type="term" value="F:medium-chain fatty acid-CoA ligase activity"/>
    <property type="evidence" value="ECO:0007669"/>
    <property type="project" value="TreeGrafter"/>
</dbReference>
<evidence type="ECO:0000256" key="1">
    <source>
        <dbReference type="ARBA" id="ARBA00006432"/>
    </source>
</evidence>
<proteinExistence type="inferred from homology"/>
<dbReference type="EMBL" id="JACEIQ010000022">
    <property type="protein sequence ID" value="MBA4496025.1"/>
    <property type="molecule type" value="Genomic_DNA"/>
</dbReference>
<evidence type="ECO:0000259" key="4">
    <source>
        <dbReference type="Pfam" id="PF13193"/>
    </source>
</evidence>
<accession>A0A7W2A9R9</accession>
<gene>
    <name evidence="5" type="ORF">H1191_17210</name>
</gene>
<dbReference type="PRINTS" id="PR00154">
    <property type="entry name" value="AMPBINDING"/>
</dbReference>